<dbReference type="GO" id="GO:0022857">
    <property type="term" value="F:transmembrane transporter activity"/>
    <property type="evidence" value="ECO:0007669"/>
    <property type="project" value="InterPro"/>
</dbReference>
<dbReference type="AlphaFoldDB" id="A0A6G1G5K4"/>
<feature type="transmembrane region" description="Helical" evidence="6">
    <location>
        <begin position="229"/>
        <end position="249"/>
    </location>
</feature>
<feature type="transmembrane region" description="Helical" evidence="6">
    <location>
        <begin position="390"/>
        <end position="412"/>
    </location>
</feature>
<feature type="transmembrane region" description="Helical" evidence="6">
    <location>
        <begin position="198"/>
        <end position="217"/>
    </location>
</feature>
<dbReference type="SUPFAM" id="SSF103473">
    <property type="entry name" value="MFS general substrate transporter"/>
    <property type="match status" value="1"/>
</dbReference>
<dbReference type="OrthoDB" id="6730379at2759"/>
<dbReference type="RefSeq" id="XP_033534978.1">
    <property type="nucleotide sequence ID" value="XM_033682807.1"/>
</dbReference>
<keyword evidence="2" id="KW-0813">Transport</keyword>
<dbReference type="PROSITE" id="PS50850">
    <property type="entry name" value="MFS"/>
    <property type="match status" value="1"/>
</dbReference>
<evidence type="ECO:0000256" key="2">
    <source>
        <dbReference type="ARBA" id="ARBA00022448"/>
    </source>
</evidence>
<protein>
    <submittedName>
        <fullName evidence="8 10">MFS transporter</fullName>
    </submittedName>
</protein>
<evidence type="ECO:0000256" key="6">
    <source>
        <dbReference type="SAM" id="Phobius"/>
    </source>
</evidence>
<feature type="transmembrane region" description="Helical" evidence="6">
    <location>
        <begin position="137"/>
        <end position="155"/>
    </location>
</feature>
<reference evidence="10" key="2">
    <citation type="submission" date="2020-04" db="EMBL/GenBank/DDBJ databases">
        <authorList>
            <consortium name="NCBI Genome Project"/>
        </authorList>
    </citation>
    <scope>NUCLEOTIDE SEQUENCE</scope>
    <source>
        <strain evidence="10">CBS 781.70</strain>
    </source>
</reference>
<dbReference type="Pfam" id="PF07690">
    <property type="entry name" value="MFS_1"/>
    <property type="match status" value="1"/>
</dbReference>
<reference evidence="10" key="3">
    <citation type="submission" date="2025-04" db="UniProtKB">
        <authorList>
            <consortium name="RefSeq"/>
        </authorList>
    </citation>
    <scope>IDENTIFICATION</scope>
    <source>
        <strain evidence="10">CBS 781.70</strain>
    </source>
</reference>
<feature type="transmembrane region" description="Helical" evidence="6">
    <location>
        <begin position="457"/>
        <end position="477"/>
    </location>
</feature>
<reference evidence="8 10" key="1">
    <citation type="submission" date="2020-01" db="EMBL/GenBank/DDBJ databases">
        <authorList>
            <consortium name="DOE Joint Genome Institute"/>
            <person name="Haridas S."/>
            <person name="Albert R."/>
            <person name="Binder M."/>
            <person name="Bloem J."/>
            <person name="Labutti K."/>
            <person name="Salamov A."/>
            <person name="Andreopoulos B."/>
            <person name="Baker S.E."/>
            <person name="Barry K."/>
            <person name="Bills G."/>
            <person name="Bluhm B.H."/>
            <person name="Cannon C."/>
            <person name="Castanera R."/>
            <person name="Culley D.E."/>
            <person name="Daum C."/>
            <person name="Ezra D."/>
            <person name="Gonzalez J.B."/>
            <person name="Henrissat B."/>
            <person name="Kuo A."/>
            <person name="Liang C."/>
            <person name="Lipzen A."/>
            <person name="Lutzoni F."/>
            <person name="Magnuson J."/>
            <person name="Mondo S."/>
            <person name="Nolan M."/>
            <person name="Ohm R."/>
            <person name="Pangilinan J."/>
            <person name="Park H.-J."/>
            <person name="Ramirez L."/>
            <person name="Alfaro M."/>
            <person name="Sun H."/>
            <person name="Tritt A."/>
            <person name="Yoshinaga Y."/>
            <person name="Zwiers L.-H."/>
            <person name="Turgeon B.G."/>
            <person name="Goodwin S.B."/>
            <person name="Spatafora J.W."/>
            <person name="Crous P.W."/>
            <person name="Grigoriev I.V."/>
        </authorList>
    </citation>
    <scope>NUCLEOTIDE SEQUENCE</scope>
    <source>
        <strain evidence="8 10">CBS 781.70</strain>
    </source>
</reference>
<feature type="transmembrane region" description="Helical" evidence="6">
    <location>
        <begin position="113"/>
        <end position="130"/>
    </location>
</feature>
<evidence type="ECO:0000259" key="7">
    <source>
        <dbReference type="PROSITE" id="PS50850"/>
    </source>
</evidence>
<evidence type="ECO:0000313" key="8">
    <source>
        <dbReference type="EMBL" id="KAF1813347.1"/>
    </source>
</evidence>
<dbReference type="InterPro" id="IPR020846">
    <property type="entry name" value="MFS_dom"/>
</dbReference>
<name>A0A6G1G5K4_9PEZI</name>
<evidence type="ECO:0000313" key="9">
    <source>
        <dbReference type="Proteomes" id="UP000504638"/>
    </source>
</evidence>
<dbReference type="GO" id="GO:0016020">
    <property type="term" value="C:membrane"/>
    <property type="evidence" value="ECO:0007669"/>
    <property type="project" value="UniProtKB-SubCell"/>
</dbReference>
<feature type="transmembrane region" description="Helical" evidence="6">
    <location>
        <begin position="424"/>
        <end position="445"/>
    </location>
</feature>
<keyword evidence="5 6" id="KW-0472">Membrane</keyword>
<feature type="transmembrane region" description="Helical" evidence="6">
    <location>
        <begin position="167"/>
        <end position="186"/>
    </location>
</feature>
<evidence type="ECO:0000313" key="10">
    <source>
        <dbReference type="RefSeq" id="XP_033534978.1"/>
    </source>
</evidence>
<keyword evidence="9" id="KW-1185">Reference proteome</keyword>
<dbReference type="InterPro" id="IPR036259">
    <property type="entry name" value="MFS_trans_sf"/>
</dbReference>
<dbReference type="EMBL" id="ML975155">
    <property type="protein sequence ID" value="KAF1813347.1"/>
    <property type="molecule type" value="Genomic_DNA"/>
</dbReference>
<evidence type="ECO:0000256" key="4">
    <source>
        <dbReference type="ARBA" id="ARBA00022989"/>
    </source>
</evidence>
<feature type="transmembrane region" description="Helical" evidence="6">
    <location>
        <begin position="333"/>
        <end position="353"/>
    </location>
</feature>
<gene>
    <name evidence="8 10" type="ORF">P152DRAFT_513591</name>
</gene>
<comment type="subcellular location">
    <subcellularLocation>
        <location evidence="1">Membrane</location>
        <topology evidence="1">Multi-pass membrane protein</topology>
    </subcellularLocation>
</comment>
<proteinExistence type="predicted"/>
<dbReference type="Gene3D" id="1.20.1250.20">
    <property type="entry name" value="MFS general substrate transporter like domains"/>
    <property type="match status" value="2"/>
</dbReference>
<feature type="domain" description="Major facilitator superfamily (MFS) profile" evidence="7">
    <location>
        <begin position="70"/>
        <end position="483"/>
    </location>
</feature>
<feature type="transmembrane region" description="Helical" evidence="6">
    <location>
        <begin position="365"/>
        <end position="384"/>
    </location>
</feature>
<keyword evidence="4 6" id="KW-1133">Transmembrane helix</keyword>
<accession>A0A6G1G5K4</accession>
<feature type="transmembrane region" description="Helical" evidence="6">
    <location>
        <begin position="70"/>
        <end position="93"/>
    </location>
</feature>
<dbReference type="PANTHER" id="PTHR43791:SF35">
    <property type="entry name" value="MAJOR FACILITATOR SUPERFAMILY (MFS) PROFILE DOMAIN-CONTAINING PROTEIN"/>
    <property type="match status" value="1"/>
</dbReference>
<sequence length="514" mass="56892">MSDKEAGQRADHLETTTGDNASEIIKQTITVDTLHNDEAMKVLGNARTTDAVDWDEDEERRLVRKLDWKLMPLLFLTFGLQFYDKALLSSAALFGMREDLNLTGNRYNMSSSIFYLGYIAGALPTALLAQRFKVERVAAGLIFVWGACCTAAVGARNFQTLYIQRFFLGFLESGISPIFMVMVSSFYKKDEQAWRQGIWFSASAFISVPGPLINYGLGHITGSLAPWKYMFIVAGCLTMLWSIVVYFFMPPDPIRAKGFTERERFILVARLRSNNTGVRNTHFKAAQLIETLADPRFLLTFAMAFLIFIVNGPVSTFMPLIIASFGYSGFNSLLLSIPVGAFGGVSALASAYLAHRVARRGWRTWVMIAFLIPAIVGSVLLWQVERKHQGPSLLGIILLGGFASPYGILMGIQTANTAGYTKRSVTAAGIFVGYCLGNFTGPLLFKPEDAPGYAPGFLSVLITSIAAGVLAVGYRYICVWENHKRDKSGVAEGFEHAYDDDVTDIKNPQFRYNI</sequence>
<feature type="transmembrane region" description="Helical" evidence="6">
    <location>
        <begin position="297"/>
        <end position="327"/>
    </location>
</feature>
<evidence type="ECO:0000256" key="3">
    <source>
        <dbReference type="ARBA" id="ARBA00022692"/>
    </source>
</evidence>
<evidence type="ECO:0000256" key="1">
    <source>
        <dbReference type="ARBA" id="ARBA00004141"/>
    </source>
</evidence>
<dbReference type="PANTHER" id="PTHR43791">
    <property type="entry name" value="PERMEASE-RELATED"/>
    <property type="match status" value="1"/>
</dbReference>
<evidence type="ECO:0000256" key="5">
    <source>
        <dbReference type="ARBA" id="ARBA00023136"/>
    </source>
</evidence>
<organism evidence="8">
    <name type="scientific">Eremomyces bilateralis CBS 781.70</name>
    <dbReference type="NCBI Taxonomy" id="1392243"/>
    <lineage>
        <taxon>Eukaryota</taxon>
        <taxon>Fungi</taxon>
        <taxon>Dikarya</taxon>
        <taxon>Ascomycota</taxon>
        <taxon>Pezizomycotina</taxon>
        <taxon>Dothideomycetes</taxon>
        <taxon>Dothideomycetes incertae sedis</taxon>
        <taxon>Eremomycetales</taxon>
        <taxon>Eremomycetaceae</taxon>
        <taxon>Eremomyces</taxon>
    </lineage>
</organism>
<keyword evidence="3 6" id="KW-0812">Transmembrane</keyword>
<dbReference type="GeneID" id="54423377"/>
<dbReference type="Proteomes" id="UP000504638">
    <property type="component" value="Unplaced"/>
</dbReference>
<dbReference type="InterPro" id="IPR011701">
    <property type="entry name" value="MFS"/>
</dbReference>